<dbReference type="InterPro" id="IPR036388">
    <property type="entry name" value="WH-like_DNA-bd_sf"/>
</dbReference>
<evidence type="ECO:0000256" key="2">
    <source>
        <dbReference type="ARBA" id="ARBA00023015"/>
    </source>
</evidence>
<dbReference type="InterPro" id="IPR013249">
    <property type="entry name" value="RNA_pol_sigma70_r4_t2"/>
</dbReference>
<dbReference type="PANTHER" id="PTHR43133">
    <property type="entry name" value="RNA POLYMERASE ECF-TYPE SIGMA FACTO"/>
    <property type="match status" value="1"/>
</dbReference>
<accession>A0ABU4VEK7</accession>
<dbReference type="InterPro" id="IPR013325">
    <property type="entry name" value="RNA_pol_sigma_r2"/>
</dbReference>
<keyword evidence="3" id="KW-0731">Sigma factor</keyword>
<dbReference type="RefSeq" id="WP_319952387.1">
    <property type="nucleotide sequence ID" value="NZ_JAXAVX010000001.1"/>
</dbReference>
<keyword evidence="8" id="KW-1185">Reference proteome</keyword>
<reference evidence="7 8" key="1">
    <citation type="submission" date="2023-11" db="EMBL/GenBank/DDBJ databases">
        <authorList>
            <person name="Xu M."/>
            <person name="Jiang T."/>
        </authorList>
    </citation>
    <scope>NUCLEOTIDE SEQUENCE [LARGE SCALE GENOMIC DNA]</scope>
    <source>
        <strain evidence="7 8">SD</strain>
    </source>
</reference>
<evidence type="ECO:0000256" key="1">
    <source>
        <dbReference type="ARBA" id="ARBA00010641"/>
    </source>
</evidence>
<evidence type="ECO:0000313" key="7">
    <source>
        <dbReference type="EMBL" id="MDX8150236.1"/>
    </source>
</evidence>
<dbReference type="PANTHER" id="PTHR43133:SF62">
    <property type="entry name" value="RNA POLYMERASE SIGMA FACTOR SIGZ"/>
    <property type="match status" value="1"/>
</dbReference>
<gene>
    <name evidence="7" type="ORF">SK069_01395</name>
</gene>
<dbReference type="SUPFAM" id="SSF88946">
    <property type="entry name" value="Sigma2 domain of RNA polymerase sigma factors"/>
    <property type="match status" value="1"/>
</dbReference>
<dbReference type="Pfam" id="PF04542">
    <property type="entry name" value="Sigma70_r2"/>
    <property type="match status" value="1"/>
</dbReference>
<feature type="domain" description="RNA polymerase sigma factor 70 region 4 type 2" evidence="6">
    <location>
        <begin position="113"/>
        <end position="165"/>
    </location>
</feature>
<organism evidence="7 8">
    <name type="scientific">Patulibacter brassicae</name>
    <dbReference type="NCBI Taxonomy" id="1705717"/>
    <lineage>
        <taxon>Bacteria</taxon>
        <taxon>Bacillati</taxon>
        <taxon>Actinomycetota</taxon>
        <taxon>Thermoleophilia</taxon>
        <taxon>Solirubrobacterales</taxon>
        <taxon>Patulibacteraceae</taxon>
        <taxon>Patulibacter</taxon>
    </lineage>
</organism>
<dbReference type="InterPro" id="IPR039425">
    <property type="entry name" value="RNA_pol_sigma-70-like"/>
</dbReference>
<keyword evidence="2" id="KW-0805">Transcription regulation</keyword>
<comment type="caution">
    <text evidence="7">The sequence shown here is derived from an EMBL/GenBank/DDBJ whole genome shotgun (WGS) entry which is preliminary data.</text>
</comment>
<dbReference type="SUPFAM" id="SSF88659">
    <property type="entry name" value="Sigma3 and sigma4 domains of RNA polymerase sigma factors"/>
    <property type="match status" value="1"/>
</dbReference>
<evidence type="ECO:0000259" key="5">
    <source>
        <dbReference type="Pfam" id="PF04542"/>
    </source>
</evidence>
<evidence type="ECO:0000256" key="3">
    <source>
        <dbReference type="ARBA" id="ARBA00023082"/>
    </source>
</evidence>
<protein>
    <submittedName>
        <fullName evidence="7">Sigma-70 family RNA polymerase sigma factor</fullName>
    </submittedName>
</protein>
<dbReference type="Gene3D" id="1.10.10.10">
    <property type="entry name" value="Winged helix-like DNA-binding domain superfamily/Winged helix DNA-binding domain"/>
    <property type="match status" value="1"/>
</dbReference>
<proteinExistence type="inferred from homology"/>
<dbReference type="Proteomes" id="UP001277761">
    <property type="component" value="Unassembled WGS sequence"/>
</dbReference>
<sequence length="186" mass="20152">MDLRDPQSFARAYAEHAPGAAQAAGAILGPAGRRAEVEDVVHDVFLRLWHHPEGFDPTRGPLGAYVRLLARSRALDLARRQQVAARAEDRLRPAAAAAEPAVASQAERRATERALIRALATLPQPQREAIWLAYWGDLTTSEIASRAGVPQGTVKGRIRLGLLRLRTELETSDVAAGFLAALSQLL</sequence>
<dbReference type="NCBIfam" id="TIGR02937">
    <property type="entry name" value="sigma70-ECF"/>
    <property type="match status" value="1"/>
</dbReference>
<dbReference type="Pfam" id="PF08281">
    <property type="entry name" value="Sigma70_r4_2"/>
    <property type="match status" value="1"/>
</dbReference>
<dbReference type="Gene3D" id="1.10.1740.10">
    <property type="match status" value="1"/>
</dbReference>
<dbReference type="EMBL" id="JAXAVX010000001">
    <property type="protein sequence ID" value="MDX8150236.1"/>
    <property type="molecule type" value="Genomic_DNA"/>
</dbReference>
<evidence type="ECO:0000256" key="4">
    <source>
        <dbReference type="ARBA" id="ARBA00023163"/>
    </source>
</evidence>
<evidence type="ECO:0000313" key="8">
    <source>
        <dbReference type="Proteomes" id="UP001277761"/>
    </source>
</evidence>
<keyword evidence="4" id="KW-0804">Transcription</keyword>
<evidence type="ECO:0000259" key="6">
    <source>
        <dbReference type="Pfam" id="PF08281"/>
    </source>
</evidence>
<name>A0ABU4VEK7_9ACTN</name>
<dbReference type="InterPro" id="IPR014284">
    <property type="entry name" value="RNA_pol_sigma-70_dom"/>
</dbReference>
<comment type="similarity">
    <text evidence="1">Belongs to the sigma-70 factor family. ECF subfamily.</text>
</comment>
<feature type="domain" description="RNA polymerase sigma-70 region 2" evidence="5">
    <location>
        <begin position="15"/>
        <end position="82"/>
    </location>
</feature>
<dbReference type="InterPro" id="IPR007627">
    <property type="entry name" value="RNA_pol_sigma70_r2"/>
</dbReference>
<dbReference type="InterPro" id="IPR013324">
    <property type="entry name" value="RNA_pol_sigma_r3/r4-like"/>
</dbReference>